<dbReference type="EMBL" id="JAICCE010000004">
    <property type="protein sequence ID" value="KAG9278161.1"/>
    <property type="molecule type" value="Genomic_DNA"/>
</dbReference>
<dbReference type="PANTHER" id="PTHR46167:SF1">
    <property type="entry name" value="N-LYSINE METHYLTRANSFERASE KMT5A"/>
    <property type="match status" value="1"/>
</dbReference>
<dbReference type="SUPFAM" id="SSF82199">
    <property type="entry name" value="SET domain"/>
    <property type="match status" value="1"/>
</dbReference>
<feature type="compositionally biased region" description="Low complexity" evidence="1">
    <location>
        <begin position="316"/>
        <end position="328"/>
    </location>
</feature>
<organism evidence="3 4">
    <name type="scientific">Astyanax mexicanus</name>
    <name type="common">Blind cave fish</name>
    <name type="synonym">Astyanax fasciatus mexicanus</name>
    <dbReference type="NCBI Taxonomy" id="7994"/>
    <lineage>
        <taxon>Eukaryota</taxon>
        <taxon>Metazoa</taxon>
        <taxon>Chordata</taxon>
        <taxon>Craniata</taxon>
        <taxon>Vertebrata</taxon>
        <taxon>Euteleostomi</taxon>
        <taxon>Actinopterygii</taxon>
        <taxon>Neopterygii</taxon>
        <taxon>Teleostei</taxon>
        <taxon>Ostariophysi</taxon>
        <taxon>Characiformes</taxon>
        <taxon>Characoidei</taxon>
        <taxon>Acestrorhamphidae</taxon>
        <taxon>Acestrorhamphinae</taxon>
        <taxon>Astyanax</taxon>
    </lineage>
</organism>
<dbReference type="InterPro" id="IPR001214">
    <property type="entry name" value="SET_dom"/>
</dbReference>
<dbReference type="GO" id="GO:0005700">
    <property type="term" value="C:polytene chromosome"/>
    <property type="evidence" value="ECO:0007669"/>
    <property type="project" value="TreeGrafter"/>
</dbReference>
<evidence type="ECO:0000313" key="4">
    <source>
        <dbReference type="Proteomes" id="UP000752171"/>
    </source>
</evidence>
<dbReference type="Proteomes" id="UP000752171">
    <property type="component" value="Unassembled WGS sequence"/>
</dbReference>
<feature type="domain" description="SET" evidence="2">
    <location>
        <begin position="483"/>
        <end position="614"/>
    </location>
</feature>
<dbReference type="InterPro" id="IPR051760">
    <property type="entry name" value="KMT5A"/>
</dbReference>
<accession>A0A8T2MBB5</accession>
<dbReference type="Pfam" id="PF00856">
    <property type="entry name" value="SET"/>
    <property type="match status" value="1"/>
</dbReference>
<evidence type="ECO:0000259" key="2">
    <source>
        <dbReference type="PROSITE" id="PS50280"/>
    </source>
</evidence>
<dbReference type="GO" id="GO:0043516">
    <property type="term" value="P:regulation of DNA damage response, signal transduction by p53 class mediator"/>
    <property type="evidence" value="ECO:0007669"/>
    <property type="project" value="TreeGrafter"/>
</dbReference>
<dbReference type="GO" id="GO:0042799">
    <property type="term" value="F:histone H4K20 methyltransferase activity"/>
    <property type="evidence" value="ECO:0007669"/>
    <property type="project" value="TreeGrafter"/>
</dbReference>
<dbReference type="SMART" id="SM00317">
    <property type="entry name" value="SET"/>
    <property type="match status" value="1"/>
</dbReference>
<dbReference type="InterPro" id="IPR046341">
    <property type="entry name" value="SET_dom_sf"/>
</dbReference>
<sequence length="633" mass="71310">MNELEEQTAESPLLIQEHTAEATLPTACSPLLIKDQEALMAPCPVCKKMLSSISAHLSTVHHVENVEEKKILIQLANQKVSILTSPCPVPGCGYQKTRLDRHLTSCHRDLSDQARERYIQTAQRIKAITLLRELRASSPNVPMATRLDLAAADESSTPDYDQVLESAKSGVLDISRRLRMGQQVEESQQTLFRYVCEAILLKEHQLAESAVLNFKVEHWVSRTPSTSGIFLEHFDISLTPQQEEWLEMYFAHIRSWSVKKSGPDVHDGGIFFLSQKGVPVVNLPNDMKRLWELYPQASGTDLPAVAPVAPLPAVAPASSCQPSSAAGSEEGDDEQPSCSDAVGQATGQPQAPKRDHSPSSSSIARKRRAKSTWLSFLDLFPVTVHATTPTCEEIVGGGFDCESFRYFHNKWRTVQREQRIQYILDKCKFRNRPSEARVYHRLRAENWSANCPSAMDVVKSWLPVKDHIKSPDIIRRIQEQSWKGLCLKDFGPPKNKGVIATMPFSKGEVVCDYHGEYVTQEEGNRRMQQLFDEACYVFFFAGRGEKVCIDAQHSPCQCHPHQDTFGRWMNHSRRSPNVKPHMFKLPLTEGTRWHPIFLALTDIQVNEELLWDYGVLSDEGLGGETVGLDWLNT</sequence>
<gene>
    <name evidence="3" type="ORF">AMEX_G5974</name>
</gene>
<dbReference type="Gene3D" id="2.170.270.10">
    <property type="entry name" value="SET domain"/>
    <property type="match status" value="1"/>
</dbReference>
<evidence type="ECO:0000313" key="3">
    <source>
        <dbReference type="EMBL" id="KAG9278161.1"/>
    </source>
</evidence>
<feature type="region of interest" description="Disordered" evidence="1">
    <location>
        <begin position="316"/>
        <end position="364"/>
    </location>
</feature>
<evidence type="ECO:0000256" key="1">
    <source>
        <dbReference type="SAM" id="MobiDB-lite"/>
    </source>
</evidence>
<proteinExistence type="predicted"/>
<dbReference type="GO" id="GO:0005634">
    <property type="term" value="C:nucleus"/>
    <property type="evidence" value="ECO:0007669"/>
    <property type="project" value="TreeGrafter"/>
</dbReference>
<dbReference type="PROSITE" id="PS50280">
    <property type="entry name" value="SET"/>
    <property type="match status" value="1"/>
</dbReference>
<dbReference type="AlphaFoldDB" id="A0A8T2MBB5"/>
<protein>
    <recommendedName>
        <fullName evidence="2">SET domain-containing protein</fullName>
    </recommendedName>
</protein>
<reference evidence="3 4" key="1">
    <citation type="submission" date="2021-07" db="EMBL/GenBank/DDBJ databases">
        <authorList>
            <person name="Imarazene B."/>
            <person name="Zahm M."/>
            <person name="Klopp C."/>
            <person name="Cabau C."/>
            <person name="Beille S."/>
            <person name="Jouanno E."/>
            <person name="Castinel A."/>
            <person name="Lluch J."/>
            <person name="Gil L."/>
            <person name="Kuchtly C."/>
            <person name="Lopez Roques C."/>
            <person name="Donnadieu C."/>
            <person name="Parrinello H."/>
            <person name="Journot L."/>
            <person name="Du K."/>
            <person name="Schartl M."/>
            <person name="Retaux S."/>
            <person name="Guiguen Y."/>
        </authorList>
    </citation>
    <scope>NUCLEOTIDE SEQUENCE [LARGE SCALE GENOMIC DNA]</scope>
    <source>
        <strain evidence="3">Pach_M1</strain>
        <tissue evidence="3">Testis</tissue>
    </source>
</reference>
<dbReference type="PANTHER" id="PTHR46167">
    <property type="entry name" value="N-LYSINE METHYLTRANSFERASE KMT5A"/>
    <property type="match status" value="1"/>
</dbReference>
<name>A0A8T2MBB5_ASTMX</name>
<comment type="caution">
    <text evidence="3">The sequence shown here is derived from an EMBL/GenBank/DDBJ whole genome shotgun (WGS) entry which is preliminary data.</text>
</comment>
<dbReference type="GO" id="GO:0006357">
    <property type="term" value="P:regulation of transcription by RNA polymerase II"/>
    <property type="evidence" value="ECO:0007669"/>
    <property type="project" value="TreeGrafter"/>
</dbReference>